<comment type="function">
    <text evidence="8">This protein is a component of the acetyl coenzyme A carboxylase complex; first, biotin carboxylase catalyzes the carboxylation of the carrier protein and then the transcarboxylase transfers the carboxyl group to form malonyl-CoA.</text>
</comment>
<sequence>MDFNQVKELLALVNQSDLTEFDLQMDNVSMRMSKNTHSLQSAQQPNNDTRSNEAPSSVKTTSTKPEMILKKDETIKANESEIEQVKEGNMILSPLVGVTYMSSGPDQPIFKKVGDPVIVGDVLCIVEAMKLMNEIKSEVEGTIAEIYVEDEQVVEYNQPLFRII</sequence>
<dbReference type="GO" id="GO:0006633">
    <property type="term" value="P:fatty acid biosynthetic process"/>
    <property type="evidence" value="ECO:0007669"/>
    <property type="project" value="UniProtKB-UniPathway"/>
</dbReference>
<name>A0A1X7NJQ2_9LACT</name>
<dbReference type="STRING" id="1073423.SAMN04488700_1992"/>
<dbReference type="GO" id="GO:0003989">
    <property type="term" value="F:acetyl-CoA carboxylase activity"/>
    <property type="evidence" value="ECO:0007669"/>
    <property type="project" value="InterPro"/>
</dbReference>
<evidence type="ECO:0000313" key="11">
    <source>
        <dbReference type="EMBL" id="SMH37399.1"/>
    </source>
</evidence>
<dbReference type="SUPFAM" id="SSF51230">
    <property type="entry name" value="Single hybrid motif"/>
    <property type="match status" value="1"/>
</dbReference>
<dbReference type="Pfam" id="PF00364">
    <property type="entry name" value="Biotin_lipoyl"/>
    <property type="match status" value="1"/>
</dbReference>
<dbReference type="GO" id="GO:0009317">
    <property type="term" value="C:acetyl-CoA carboxylase complex"/>
    <property type="evidence" value="ECO:0007669"/>
    <property type="project" value="InterPro"/>
</dbReference>
<dbReference type="InterPro" id="IPR011053">
    <property type="entry name" value="Single_hybrid_motif"/>
</dbReference>
<evidence type="ECO:0000313" key="12">
    <source>
        <dbReference type="Proteomes" id="UP000193435"/>
    </source>
</evidence>
<accession>A0A1X7NJQ2</accession>
<evidence type="ECO:0000259" key="10">
    <source>
        <dbReference type="PROSITE" id="PS50968"/>
    </source>
</evidence>
<dbReference type="Gene3D" id="2.40.50.100">
    <property type="match status" value="1"/>
</dbReference>
<evidence type="ECO:0000256" key="4">
    <source>
        <dbReference type="ARBA" id="ARBA00022832"/>
    </source>
</evidence>
<evidence type="ECO:0000256" key="8">
    <source>
        <dbReference type="RuleBase" id="RU364072"/>
    </source>
</evidence>
<dbReference type="InterPro" id="IPR050709">
    <property type="entry name" value="Biotin_Carboxyl_Carrier/Decarb"/>
</dbReference>
<proteinExistence type="predicted"/>
<keyword evidence="7 8" id="KW-0092">Biotin</keyword>
<keyword evidence="6 8" id="KW-0275">Fatty acid biosynthesis</keyword>
<keyword evidence="12" id="KW-1185">Reference proteome</keyword>
<evidence type="ECO:0000256" key="5">
    <source>
        <dbReference type="ARBA" id="ARBA00023098"/>
    </source>
</evidence>
<keyword evidence="4 8" id="KW-0276">Fatty acid metabolism</keyword>
<keyword evidence="5 8" id="KW-0443">Lipid metabolism</keyword>
<dbReference type="UniPathway" id="UPA00094"/>
<dbReference type="NCBIfam" id="TIGR00531">
    <property type="entry name" value="BCCP"/>
    <property type="match status" value="1"/>
</dbReference>
<organism evidence="11 12">
    <name type="scientific">Carnobacterium iners</name>
    <dbReference type="NCBI Taxonomy" id="1073423"/>
    <lineage>
        <taxon>Bacteria</taxon>
        <taxon>Bacillati</taxon>
        <taxon>Bacillota</taxon>
        <taxon>Bacilli</taxon>
        <taxon>Lactobacillales</taxon>
        <taxon>Carnobacteriaceae</taxon>
        <taxon>Carnobacterium</taxon>
    </lineage>
</organism>
<evidence type="ECO:0000256" key="1">
    <source>
        <dbReference type="ARBA" id="ARBA00005194"/>
    </source>
</evidence>
<dbReference type="PROSITE" id="PS50968">
    <property type="entry name" value="BIOTINYL_LIPOYL"/>
    <property type="match status" value="1"/>
</dbReference>
<feature type="domain" description="Lipoyl-binding" evidence="10">
    <location>
        <begin position="88"/>
        <end position="164"/>
    </location>
</feature>
<evidence type="ECO:0000256" key="6">
    <source>
        <dbReference type="ARBA" id="ARBA00023160"/>
    </source>
</evidence>
<dbReference type="InterPro" id="IPR000089">
    <property type="entry name" value="Biotin_lipoyl"/>
</dbReference>
<dbReference type="InterPro" id="IPR001249">
    <property type="entry name" value="AcCoA_biotinCC"/>
</dbReference>
<dbReference type="OrthoDB" id="9811735at2"/>
<gene>
    <name evidence="11" type="ORF">SAMN04488700_1992</name>
</gene>
<dbReference type="AlphaFoldDB" id="A0A1X7NJQ2"/>
<dbReference type="CDD" id="cd06850">
    <property type="entry name" value="biotinyl_domain"/>
    <property type="match status" value="1"/>
</dbReference>
<dbReference type="EMBL" id="FXBJ01000002">
    <property type="protein sequence ID" value="SMH37399.1"/>
    <property type="molecule type" value="Genomic_DNA"/>
</dbReference>
<dbReference type="Proteomes" id="UP000193435">
    <property type="component" value="Unassembled WGS sequence"/>
</dbReference>
<comment type="pathway">
    <text evidence="1 8">Lipid metabolism; fatty acid biosynthesis.</text>
</comment>
<dbReference type="RefSeq" id="WP_085560063.1">
    <property type="nucleotide sequence ID" value="NZ_FOAH01000008.1"/>
</dbReference>
<evidence type="ECO:0000256" key="2">
    <source>
        <dbReference type="ARBA" id="ARBA00017562"/>
    </source>
</evidence>
<dbReference type="PANTHER" id="PTHR45266">
    <property type="entry name" value="OXALOACETATE DECARBOXYLASE ALPHA CHAIN"/>
    <property type="match status" value="1"/>
</dbReference>
<evidence type="ECO:0000256" key="9">
    <source>
        <dbReference type="SAM" id="MobiDB-lite"/>
    </source>
</evidence>
<evidence type="ECO:0000256" key="7">
    <source>
        <dbReference type="ARBA" id="ARBA00023267"/>
    </source>
</evidence>
<dbReference type="PANTHER" id="PTHR45266:SF3">
    <property type="entry name" value="OXALOACETATE DECARBOXYLASE ALPHA CHAIN"/>
    <property type="match status" value="1"/>
</dbReference>
<evidence type="ECO:0000256" key="3">
    <source>
        <dbReference type="ARBA" id="ARBA00022516"/>
    </source>
</evidence>
<feature type="region of interest" description="Disordered" evidence="9">
    <location>
        <begin position="32"/>
        <end position="66"/>
    </location>
</feature>
<dbReference type="PROSITE" id="PS00188">
    <property type="entry name" value="BIOTIN"/>
    <property type="match status" value="1"/>
</dbReference>
<protein>
    <recommendedName>
        <fullName evidence="2 8">Biotin carboxyl carrier protein of acetyl-CoA carboxylase</fullName>
    </recommendedName>
</protein>
<dbReference type="PRINTS" id="PR01071">
    <property type="entry name" value="ACOABIOTINCC"/>
</dbReference>
<reference evidence="11 12" key="1">
    <citation type="submission" date="2017-04" db="EMBL/GenBank/DDBJ databases">
        <authorList>
            <person name="Afonso C.L."/>
            <person name="Miller P.J."/>
            <person name="Scott M.A."/>
            <person name="Spackman E."/>
            <person name="Goraichik I."/>
            <person name="Dimitrov K.M."/>
            <person name="Suarez D.L."/>
            <person name="Swayne D.E."/>
        </authorList>
    </citation>
    <scope>NUCLEOTIDE SEQUENCE [LARGE SCALE GENOMIC DNA]</scope>
    <source>
        <strain evidence="11 12">LMG26642</strain>
    </source>
</reference>
<feature type="compositionally biased region" description="Polar residues" evidence="9">
    <location>
        <begin position="32"/>
        <end position="64"/>
    </location>
</feature>
<dbReference type="InterPro" id="IPR001882">
    <property type="entry name" value="Biotin_BS"/>
</dbReference>
<keyword evidence="3 8" id="KW-0444">Lipid biosynthesis</keyword>